<dbReference type="InterPro" id="IPR011658">
    <property type="entry name" value="PA14_dom"/>
</dbReference>
<evidence type="ECO:0000313" key="2">
    <source>
        <dbReference type="EMBL" id="MFC7420442.1"/>
    </source>
</evidence>
<dbReference type="Gene3D" id="3.40.50.410">
    <property type="entry name" value="von Willebrand factor, type A domain"/>
    <property type="match status" value="1"/>
</dbReference>
<dbReference type="Proteomes" id="UP001596473">
    <property type="component" value="Unassembled WGS sequence"/>
</dbReference>
<dbReference type="Pfam" id="PF00353">
    <property type="entry name" value="HemolysinCabind"/>
    <property type="match status" value="1"/>
</dbReference>
<feature type="domain" description="VWFA" evidence="1">
    <location>
        <begin position="544"/>
        <end position="735"/>
    </location>
</feature>
<dbReference type="InterPro" id="IPR011049">
    <property type="entry name" value="Serralysin-like_metalloprot_C"/>
</dbReference>
<dbReference type="CDD" id="cd11304">
    <property type="entry name" value="Cadherin_repeat"/>
    <property type="match status" value="1"/>
</dbReference>
<gene>
    <name evidence="2" type="ORF">ACFQNF_11230</name>
</gene>
<dbReference type="Pfam" id="PF07691">
    <property type="entry name" value="PA14"/>
    <property type="match status" value="1"/>
</dbReference>
<dbReference type="Pfam" id="PF13519">
    <property type="entry name" value="VWA_2"/>
    <property type="match status" value="1"/>
</dbReference>
<dbReference type="InterPro" id="IPR018511">
    <property type="entry name" value="Hemolysin-typ_Ca-bd_CS"/>
</dbReference>
<sequence length="1311" mass="133209">LPTVDDALVEITPETVPLTIGGVSATGGILDNDSPAIAGIEVGNPGVADDNVVEGNNLVFNVTLSTATTKPETYAFNLGGGTASTADYGTATFSNGVTYNATTGLITVPAGVTSFAVTLPTVDDALVEITPETVPLTIGGVSATGGILDNDSPAIAGIEVGNPGVADDNVVEGNNLVFNVTLSTATTKVETYAFNLGGGTASTADYGTATFSNGVTYNATTGLITVPAGVTSFAVTLPTVDDALVEGYRETVLLTIGGVSATGGILDNDYAPNTNNVSASGVEDQAAPIAITLTGTDVDGTVASFSVLGLPANGTLYRDVAMTQLLLAGTDLAANSNSLTVYFKPNSNWNGSTSFNYAAKDNTGLVDTSPATATINVSGVNDGPAIANASATVSEEGLLGGIVDTTGSPSDTTNSAVRTGTIAISDPDSPVLTTSLIAPTDVLSSGGQALVWTGSGTQNLVAKVGTTTIAEIQIDNAGNYTVTLKGPIDHPLNSVEDVKSFNVGVQVSDGSLSSTATLTVNVEDDAPVGQSKTANVQIPNVDSNLILTLDVSGSMADPSGIPGKTRLQVAKEAITKLIDDYDILGDVKVMLVTFSSSSVTQQSAGQTWMSVSEAKVILAALSATGGTNYDAAVGQVMTRYDDVGKIAGGQNIGYFFSDGAPNPSLGLDATEELAWTNFLNIKDINSLALGLGSGVTATNLNPIAYNGTGAGTGSEANAIIVTDLAQLPPILRDTIVLPNAGDLTGGVISGASSGFGADGGHMNDITVDGVKYTFDVANNSIVTSAAANKYTFDAVTHQLKVNTLLGGQFAIDMDDGKYAYTPPVLKTSGSSENIGFTLIDNDGDLDLSNSQLTINVLPPVQGNTLQLTTSTSAIADTSLGLHGEFFGYNNDPDKVGGTTYNVQSQDNTVGNLDNISDISSVINGRQGSNIVGTQTEASAAASDATFIADSIKYGVAPAVTGNLGTNNSVTAGSAITTGNLYNFLGANNAGADTNALAATSSFGNTTDSIIRMVGGAYFAAGTYDIRVGADDGYRIAIDGQSVFEFNANQPPTTRVQTGVAISEGMHSLEILYWEQGGNAVLKVEFKPSGTADSAYVTLGIEDMAIFHGTQAPVLTELQDIIEDPANNGHYLIRSGQEVSGTNLSDTITGSAGRDIIHGGSANDVINAGAGADRLDGGAGSDLLAGGLGADTFSWALADKGAVGAPVIDKITDFTTASYSAGGDRLDLRDLLQGENHTLATGNLTQYLHFEKSGTDTIIHVSSAGSYSGPFNAGADDQRIILSGVDLTSNGSLADAAIIQDLLNKGKLITDV</sequence>
<dbReference type="InterPro" id="IPR038081">
    <property type="entry name" value="CalX-like_sf"/>
</dbReference>
<proteinExistence type="predicted"/>
<dbReference type="SMART" id="SM00758">
    <property type="entry name" value="PA14"/>
    <property type="match status" value="1"/>
</dbReference>
<comment type="caution">
    <text evidence="2">The sequence shown here is derived from an EMBL/GenBank/DDBJ whole genome shotgun (WGS) entry which is preliminary data.</text>
</comment>
<reference evidence="3" key="1">
    <citation type="journal article" date="2019" name="Int. J. Syst. Evol. Microbiol.">
        <title>The Global Catalogue of Microorganisms (GCM) 10K type strain sequencing project: providing services to taxonomists for standard genome sequencing and annotation.</title>
        <authorList>
            <consortium name="The Broad Institute Genomics Platform"/>
            <consortium name="The Broad Institute Genome Sequencing Center for Infectious Disease"/>
            <person name="Wu L."/>
            <person name="Ma J."/>
        </authorList>
    </citation>
    <scope>NUCLEOTIDE SEQUENCE [LARGE SCALE GENOMIC DNA]</scope>
    <source>
        <strain evidence="3">CCUG 62945</strain>
    </source>
</reference>
<keyword evidence="3" id="KW-1185">Reference proteome</keyword>
<protein>
    <submittedName>
        <fullName evidence="2">Type I secretion C-terminal target domain-containing protein</fullName>
    </submittedName>
</protein>
<dbReference type="InterPro" id="IPR036465">
    <property type="entry name" value="vWFA_dom_sf"/>
</dbReference>
<dbReference type="InterPro" id="IPR019960">
    <property type="entry name" value="T1SS_VCA0849"/>
</dbReference>
<dbReference type="PROSITE" id="PS00330">
    <property type="entry name" value="HEMOLYSIN_CALCIUM"/>
    <property type="match status" value="2"/>
</dbReference>
<dbReference type="PRINTS" id="PR00313">
    <property type="entry name" value="CABNDNGRPT"/>
</dbReference>
<evidence type="ECO:0000313" key="3">
    <source>
        <dbReference type="Proteomes" id="UP001596473"/>
    </source>
</evidence>
<feature type="non-terminal residue" evidence="2">
    <location>
        <position position="1"/>
    </location>
</feature>
<evidence type="ECO:0000259" key="1">
    <source>
        <dbReference type="PROSITE" id="PS50234"/>
    </source>
</evidence>
<dbReference type="NCBIfam" id="TIGR03661">
    <property type="entry name" value="T1SS_VCA0849"/>
    <property type="match status" value="1"/>
</dbReference>
<dbReference type="SMART" id="SM00327">
    <property type="entry name" value="VWA"/>
    <property type="match status" value="1"/>
</dbReference>
<dbReference type="SUPFAM" id="SSF51120">
    <property type="entry name" value="beta-Roll"/>
    <property type="match status" value="1"/>
</dbReference>
<dbReference type="InterPro" id="IPR001343">
    <property type="entry name" value="Hemolysn_Ca-bd"/>
</dbReference>
<dbReference type="Gene3D" id="2.60.40.2030">
    <property type="match status" value="2"/>
</dbReference>
<dbReference type="EMBL" id="JBHTBQ010000019">
    <property type="protein sequence ID" value="MFC7420442.1"/>
    <property type="molecule type" value="Genomic_DNA"/>
</dbReference>
<name>A0ABW2R2N0_9NEIS</name>
<accession>A0ABW2R2N0</accession>
<dbReference type="Gene3D" id="2.150.10.10">
    <property type="entry name" value="Serralysin-like metalloprotease, C-terminal"/>
    <property type="match status" value="1"/>
</dbReference>
<dbReference type="RefSeq" id="WP_380188063.1">
    <property type="nucleotide sequence ID" value="NZ_JBHTBQ010000019.1"/>
</dbReference>
<dbReference type="CDD" id="cd00198">
    <property type="entry name" value="vWFA"/>
    <property type="match status" value="1"/>
</dbReference>
<dbReference type="SUPFAM" id="SSF141072">
    <property type="entry name" value="CalX-like"/>
    <property type="match status" value="2"/>
</dbReference>
<dbReference type="SUPFAM" id="SSF53300">
    <property type="entry name" value="vWA-like"/>
    <property type="match status" value="1"/>
</dbReference>
<organism evidence="2 3">
    <name type="scientific">Iodobacter arcticus</name>
    <dbReference type="NCBI Taxonomy" id="590593"/>
    <lineage>
        <taxon>Bacteria</taxon>
        <taxon>Pseudomonadati</taxon>
        <taxon>Pseudomonadota</taxon>
        <taxon>Betaproteobacteria</taxon>
        <taxon>Neisseriales</taxon>
        <taxon>Chitinibacteraceae</taxon>
        <taxon>Iodobacter</taxon>
    </lineage>
</organism>
<dbReference type="InterPro" id="IPR002035">
    <property type="entry name" value="VWF_A"/>
</dbReference>
<dbReference type="PROSITE" id="PS50234">
    <property type="entry name" value="VWFA"/>
    <property type="match status" value="1"/>
</dbReference>